<dbReference type="Proteomes" id="UP001596391">
    <property type="component" value="Unassembled WGS sequence"/>
</dbReference>
<reference evidence="2" key="1">
    <citation type="journal article" date="2019" name="Int. J. Syst. Evol. Microbiol.">
        <title>The Global Catalogue of Microorganisms (GCM) 10K type strain sequencing project: providing services to taxonomists for standard genome sequencing and annotation.</title>
        <authorList>
            <consortium name="The Broad Institute Genomics Platform"/>
            <consortium name="The Broad Institute Genome Sequencing Center for Infectious Disease"/>
            <person name="Wu L."/>
            <person name="Ma J."/>
        </authorList>
    </citation>
    <scope>NUCLEOTIDE SEQUENCE [LARGE SCALE GENOMIC DNA]</scope>
    <source>
        <strain evidence="2">CGMCC 1.16026</strain>
    </source>
</reference>
<protein>
    <submittedName>
        <fullName evidence="1">Uncharacterized protein</fullName>
    </submittedName>
</protein>
<sequence length="87" mass="9791">MKKMSGGGVITTTETVAKLDQVAASIAGFRYVWRSQANGHVPFDRILAFKTLLELERSMKQYDCNLSLDDLEAELEANSAWCKTYQE</sequence>
<dbReference type="EMBL" id="JBHSWI010000001">
    <property type="protein sequence ID" value="MFC6645114.1"/>
    <property type="molecule type" value="Genomic_DNA"/>
</dbReference>
<organism evidence="1 2">
    <name type="scientific">Granulicella cerasi</name>
    <dbReference type="NCBI Taxonomy" id="741063"/>
    <lineage>
        <taxon>Bacteria</taxon>
        <taxon>Pseudomonadati</taxon>
        <taxon>Acidobacteriota</taxon>
        <taxon>Terriglobia</taxon>
        <taxon>Terriglobales</taxon>
        <taxon>Acidobacteriaceae</taxon>
        <taxon>Granulicella</taxon>
    </lineage>
</organism>
<name>A0ABW1Z7H7_9BACT</name>
<keyword evidence="2" id="KW-1185">Reference proteome</keyword>
<accession>A0ABW1Z7H7</accession>
<evidence type="ECO:0000313" key="2">
    <source>
        <dbReference type="Proteomes" id="UP001596391"/>
    </source>
</evidence>
<comment type="caution">
    <text evidence="1">The sequence shown here is derived from an EMBL/GenBank/DDBJ whole genome shotgun (WGS) entry which is preliminary data.</text>
</comment>
<evidence type="ECO:0000313" key="1">
    <source>
        <dbReference type="EMBL" id="MFC6645114.1"/>
    </source>
</evidence>
<gene>
    <name evidence="1" type="ORF">ACFQBQ_05800</name>
</gene>
<proteinExistence type="predicted"/>
<dbReference type="RefSeq" id="WP_263371504.1">
    <property type="nucleotide sequence ID" value="NZ_JAGSYD010000003.1"/>
</dbReference>